<keyword evidence="7" id="KW-1185">Reference proteome</keyword>
<keyword evidence="2 5" id="KW-0812">Transmembrane</keyword>
<gene>
    <name evidence="6" type="ORF">ACERK3_08235</name>
</gene>
<dbReference type="Gene3D" id="1.20.1560.10">
    <property type="entry name" value="ABC transporter type 1, transmembrane domain"/>
    <property type="match status" value="1"/>
</dbReference>
<feature type="transmembrane region" description="Helical" evidence="5">
    <location>
        <begin position="38"/>
        <end position="60"/>
    </location>
</feature>
<dbReference type="InterPro" id="IPR036640">
    <property type="entry name" value="ABC1_TM_sf"/>
</dbReference>
<proteinExistence type="predicted"/>
<evidence type="ECO:0008006" key="8">
    <source>
        <dbReference type="Google" id="ProtNLM"/>
    </source>
</evidence>
<feature type="transmembrane region" description="Helical" evidence="5">
    <location>
        <begin position="278"/>
        <end position="300"/>
    </location>
</feature>
<feature type="transmembrane region" description="Helical" evidence="5">
    <location>
        <begin position="190"/>
        <end position="209"/>
    </location>
</feature>
<reference evidence="6 7" key="1">
    <citation type="submission" date="2024-08" db="EMBL/GenBank/DDBJ databases">
        <title>Whole-genome sequencing of halo(alkali)philic microorganisms from hypersaline lakes.</title>
        <authorList>
            <person name="Sorokin D.Y."/>
            <person name="Merkel A.Y."/>
            <person name="Messina E."/>
            <person name="Yakimov M."/>
        </authorList>
    </citation>
    <scope>NUCLEOTIDE SEQUENCE [LARGE SCALE GENOMIC DNA]</scope>
    <source>
        <strain evidence="6 7">AB-hyl4</strain>
    </source>
</reference>
<protein>
    <recommendedName>
        <fullName evidence="8">ABC transmembrane type-1 domain-containing protein</fullName>
    </recommendedName>
</protein>
<evidence type="ECO:0000256" key="5">
    <source>
        <dbReference type="SAM" id="Phobius"/>
    </source>
</evidence>
<comment type="caution">
    <text evidence="6">The sequence shown here is derived from an EMBL/GenBank/DDBJ whole genome shotgun (WGS) entry which is preliminary data.</text>
</comment>
<evidence type="ECO:0000256" key="2">
    <source>
        <dbReference type="ARBA" id="ARBA00022692"/>
    </source>
</evidence>
<sequence length="600" mass="66093">MLPPAKKLVTQLRRYARIVGWVYRDSLRRFWRETLMLLAMRFCGIQFFVATFGVVGYYAHLLENNQTLEFVGRSFQPRESLTLLLLLSCLALCALVAAAVCTYLANRGALKTSLRYETFCSKRLIALASRTDIVPPGKNPTLSKRKYLLTMARSYARECGRVYRMLVGNVIPSLIVLLIIAPLLLYLNPLLSLLIVALLTLSLAIHYPLNIRGAHHSLTREKTAGEAALTYRDLLAQAEHQSLPLKQQTIEERFDNHSLRSNLHAYMGRLLAQHNSQLVSDVFIAVSVVLILIVLGGNILMQGTGWSALIVYLLALRFGLTHFKALMAGVAGVNRFYHQVDQYLTFVEFVGQPHPPTAAVDALTLTPESPSIEASMSQCEVHVGSRVAVLCTTSLNRFTLVGLARSLTRLPEGELASLLAGSTFLSEDAHLPVGYTWREAMGITGEHDGQGWQAFLEERGLAATEPDLPLPALDTPITEAIQSEMPAADRLLLALLIVACRGKAWLWIEARALSCLNEQYEAVVDKLLSRHAVLVLGEKVDHVGRQGETVVAVLDDAALVGLGDVTWAQTHREQIEAVLGVKSKGDGTLVGSLEDDDETE</sequence>
<keyword evidence="3 5" id="KW-1133">Transmembrane helix</keyword>
<dbReference type="Proteomes" id="UP001575105">
    <property type="component" value="Unassembled WGS sequence"/>
</dbReference>
<keyword evidence="4 5" id="KW-0472">Membrane</keyword>
<evidence type="ECO:0000256" key="1">
    <source>
        <dbReference type="ARBA" id="ARBA00004651"/>
    </source>
</evidence>
<name>A0ABV4U4M7_9BACT</name>
<evidence type="ECO:0000256" key="3">
    <source>
        <dbReference type="ARBA" id="ARBA00022989"/>
    </source>
</evidence>
<accession>A0ABV4U4M7</accession>
<evidence type="ECO:0000256" key="4">
    <source>
        <dbReference type="ARBA" id="ARBA00023136"/>
    </source>
</evidence>
<organism evidence="6 7">
    <name type="scientific">Natronomicrosphaera hydrolytica</name>
    <dbReference type="NCBI Taxonomy" id="3242702"/>
    <lineage>
        <taxon>Bacteria</taxon>
        <taxon>Pseudomonadati</taxon>
        <taxon>Planctomycetota</taxon>
        <taxon>Phycisphaerae</taxon>
        <taxon>Phycisphaerales</taxon>
        <taxon>Phycisphaeraceae</taxon>
        <taxon>Natronomicrosphaera</taxon>
    </lineage>
</organism>
<dbReference type="SUPFAM" id="SSF90123">
    <property type="entry name" value="ABC transporter transmembrane region"/>
    <property type="match status" value="1"/>
</dbReference>
<feature type="transmembrane region" description="Helical" evidence="5">
    <location>
        <begin position="80"/>
        <end position="105"/>
    </location>
</feature>
<feature type="transmembrane region" description="Helical" evidence="5">
    <location>
        <begin position="162"/>
        <end position="184"/>
    </location>
</feature>
<evidence type="ECO:0000313" key="6">
    <source>
        <dbReference type="EMBL" id="MFA9478282.1"/>
    </source>
</evidence>
<dbReference type="EMBL" id="JBGUBD010000004">
    <property type="protein sequence ID" value="MFA9478282.1"/>
    <property type="molecule type" value="Genomic_DNA"/>
</dbReference>
<dbReference type="RefSeq" id="WP_425345205.1">
    <property type="nucleotide sequence ID" value="NZ_JBGUBD010000004.1"/>
</dbReference>
<evidence type="ECO:0000313" key="7">
    <source>
        <dbReference type="Proteomes" id="UP001575105"/>
    </source>
</evidence>
<comment type="subcellular location">
    <subcellularLocation>
        <location evidence="1">Cell membrane</location>
        <topology evidence="1">Multi-pass membrane protein</topology>
    </subcellularLocation>
</comment>